<feature type="compositionally biased region" description="Polar residues" evidence="1">
    <location>
        <begin position="288"/>
        <end position="314"/>
    </location>
</feature>
<evidence type="ECO:0000313" key="2">
    <source>
        <dbReference type="EMBL" id="KAL3678124.1"/>
    </source>
</evidence>
<reference evidence="2 3" key="1">
    <citation type="submission" date="2024-09" db="EMBL/GenBank/DDBJ databases">
        <title>Chromosome-scale assembly of Riccia sorocarpa.</title>
        <authorList>
            <person name="Paukszto L."/>
        </authorList>
    </citation>
    <scope>NUCLEOTIDE SEQUENCE [LARGE SCALE GENOMIC DNA]</scope>
    <source>
        <strain evidence="2">LP-2024</strain>
        <tissue evidence="2">Aerial parts of the thallus</tissue>
    </source>
</reference>
<sequence>MEKAADVVEQPENDAEAFVVKSLEKDILVAEINAVPGEETEDILVMVGAEIVNSPEELTEEHRKGSGLVKIPTVLQEELEQLLSDTTSYKKEGSEEFRTEDRSTDERALTEDVARQAVEKGAEKEESKDKEEKKKDKNEKKDKDEKKDKEEKKKDKDEKKDKEVKKKDKDEKKDKVEKKKDKDKDEKKKEKKSKKSDVERIQKKLEKIQAKIERIFAKRDEYQQRLTEAQEKERQEKERLATDAAAKHEQELAMVSKSSNDRNVEETLPTPERKDRDVQEFEVKQVEPSVQSTATQTDENTPTGLSPKTTSVSDDMQKAKAEVKTPYTERNTDQAGMVISANA</sequence>
<feature type="compositionally biased region" description="Basic and acidic residues" evidence="1">
    <location>
        <begin position="226"/>
        <end position="251"/>
    </location>
</feature>
<name>A0ABD3GLQ5_9MARC</name>
<proteinExistence type="predicted"/>
<feature type="compositionally biased region" description="Basic and acidic residues" evidence="1">
    <location>
        <begin position="88"/>
        <end position="188"/>
    </location>
</feature>
<gene>
    <name evidence="2" type="ORF">R1sor_021080</name>
</gene>
<organism evidence="2 3">
    <name type="scientific">Riccia sorocarpa</name>
    <dbReference type="NCBI Taxonomy" id="122646"/>
    <lineage>
        <taxon>Eukaryota</taxon>
        <taxon>Viridiplantae</taxon>
        <taxon>Streptophyta</taxon>
        <taxon>Embryophyta</taxon>
        <taxon>Marchantiophyta</taxon>
        <taxon>Marchantiopsida</taxon>
        <taxon>Marchantiidae</taxon>
        <taxon>Marchantiales</taxon>
        <taxon>Ricciaceae</taxon>
        <taxon>Riccia</taxon>
    </lineage>
</organism>
<evidence type="ECO:0000256" key="1">
    <source>
        <dbReference type="SAM" id="MobiDB-lite"/>
    </source>
</evidence>
<dbReference type="AlphaFoldDB" id="A0ABD3GLQ5"/>
<accession>A0ABD3GLQ5</accession>
<protein>
    <submittedName>
        <fullName evidence="2">Uncharacterized protein</fullName>
    </submittedName>
</protein>
<comment type="caution">
    <text evidence="2">The sequence shown here is derived from an EMBL/GenBank/DDBJ whole genome shotgun (WGS) entry which is preliminary data.</text>
</comment>
<dbReference type="EMBL" id="JBJQOH010000007">
    <property type="protein sequence ID" value="KAL3678124.1"/>
    <property type="molecule type" value="Genomic_DNA"/>
</dbReference>
<feature type="region of interest" description="Disordered" evidence="1">
    <location>
        <begin position="226"/>
        <end position="343"/>
    </location>
</feature>
<feature type="compositionally biased region" description="Basic and acidic residues" evidence="1">
    <location>
        <begin position="259"/>
        <end position="285"/>
    </location>
</feature>
<feature type="region of interest" description="Disordered" evidence="1">
    <location>
        <begin position="85"/>
        <end position="201"/>
    </location>
</feature>
<evidence type="ECO:0000313" key="3">
    <source>
        <dbReference type="Proteomes" id="UP001633002"/>
    </source>
</evidence>
<dbReference type="Proteomes" id="UP001633002">
    <property type="component" value="Unassembled WGS sequence"/>
</dbReference>
<keyword evidence="3" id="KW-1185">Reference proteome</keyword>